<evidence type="ECO:0008006" key="4">
    <source>
        <dbReference type="Google" id="ProtNLM"/>
    </source>
</evidence>
<proteinExistence type="predicted"/>
<dbReference type="EMBL" id="KQ241835">
    <property type="protein sequence ID" value="KNC83414.1"/>
    <property type="molecule type" value="Genomic_DNA"/>
</dbReference>
<evidence type="ECO:0000313" key="2">
    <source>
        <dbReference type="EMBL" id="KNC83414.1"/>
    </source>
</evidence>
<name>A0A0L0G3G7_9EUKA</name>
<dbReference type="PANTHER" id="PTHR47563">
    <property type="entry name" value="PROTEIN FMP25, MITOCHONDRIAL"/>
    <property type="match status" value="1"/>
</dbReference>
<reference evidence="2 3" key="1">
    <citation type="submission" date="2011-02" db="EMBL/GenBank/DDBJ databases">
        <title>The Genome Sequence of Sphaeroforma arctica JP610.</title>
        <authorList>
            <consortium name="The Broad Institute Genome Sequencing Platform"/>
            <person name="Russ C."/>
            <person name="Cuomo C."/>
            <person name="Young S.K."/>
            <person name="Zeng Q."/>
            <person name="Gargeya S."/>
            <person name="Alvarado L."/>
            <person name="Berlin A."/>
            <person name="Chapman S.B."/>
            <person name="Chen Z."/>
            <person name="Freedman E."/>
            <person name="Gellesch M."/>
            <person name="Goldberg J."/>
            <person name="Griggs A."/>
            <person name="Gujja S."/>
            <person name="Heilman E."/>
            <person name="Heiman D."/>
            <person name="Howarth C."/>
            <person name="Mehta T."/>
            <person name="Neiman D."/>
            <person name="Pearson M."/>
            <person name="Roberts A."/>
            <person name="Saif S."/>
            <person name="Shea T."/>
            <person name="Shenoy N."/>
            <person name="Sisk P."/>
            <person name="Stolte C."/>
            <person name="Sykes S."/>
            <person name="White J."/>
            <person name="Yandava C."/>
            <person name="Burger G."/>
            <person name="Gray M.W."/>
            <person name="Holland P.W.H."/>
            <person name="King N."/>
            <person name="Lang F.B.F."/>
            <person name="Roger A.J."/>
            <person name="Ruiz-Trillo I."/>
            <person name="Haas B."/>
            <person name="Nusbaum C."/>
            <person name="Birren B."/>
        </authorList>
    </citation>
    <scope>NUCLEOTIDE SEQUENCE [LARGE SCALE GENOMIC DNA]</scope>
    <source>
        <strain evidence="2 3">JP610</strain>
    </source>
</reference>
<evidence type="ECO:0000313" key="3">
    <source>
        <dbReference type="Proteomes" id="UP000054560"/>
    </source>
</evidence>
<evidence type="ECO:0000256" key="1">
    <source>
        <dbReference type="PROSITE-ProRule" id="PRU00235"/>
    </source>
</evidence>
<dbReference type="PROSITE" id="PS50012">
    <property type="entry name" value="RCC1_3"/>
    <property type="match status" value="3"/>
</dbReference>
<dbReference type="Pfam" id="PF00415">
    <property type="entry name" value="RCC1"/>
    <property type="match status" value="1"/>
</dbReference>
<feature type="repeat" description="RCC1" evidence="1">
    <location>
        <begin position="318"/>
        <end position="381"/>
    </location>
</feature>
<gene>
    <name evidence="2" type="ORF">SARC_04331</name>
</gene>
<feature type="repeat" description="RCC1" evidence="1">
    <location>
        <begin position="264"/>
        <end position="317"/>
    </location>
</feature>
<dbReference type="SUPFAM" id="SSF50985">
    <property type="entry name" value="RCC1/BLIP-II"/>
    <property type="match status" value="2"/>
</dbReference>
<dbReference type="InterPro" id="IPR053245">
    <property type="entry name" value="MitoProcess-Associated"/>
</dbReference>
<dbReference type="RefSeq" id="XP_014157316.1">
    <property type="nucleotide sequence ID" value="XM_014301841.1"/>
</dbReference>
<dbReference type="InterPro" id="IPR000408">
    <property type="entry name" value="Reg_chr_condens"/>
</dbReference>
<dbReference type="InterPro" id="IPR009091">
    <property type="entry name" value="RCC1/BLIP-II"/>
</dbReference>
<feature type="repeat" description="RCC1" evidence="1">
    <location>
        <begin position="159"/>
        <end position="203"/>
    </location>
</feature>
<dbReference type="GO" id="GO:0034551">
    <property type="term" value="P:mitochondrial respiratory chain complex III assembly"/>
    <property type="evidence" value="ECO:0007669"/>
    <property type="project" value="TreeGrafter"/>
</dbReference>
<dbReference type="Gene3D" id="2.130.10.30">
    <property type="entry name" value="Regulator of chromosome condensation 1/beta-lactamase-inhibitor protein II"/>
    <property type="match status" value="2"/>
</dbReference>
<dbReference type="GeneID" id="25904835"/>
<accession>A0A0L0G3G7</accession>
<dbReference type="STRING" id="667725.A0A0L0G3G7"/>
<keyword evidence="3" id="KW-1185">Reference proteome</keyword>
<dbReference type="PRINTS" id="PR00633">
    <property type="entry name" value="RCCNDNSATION"/>
</dbReference>
<dbReference type="Proteomes" id="UP000054560">
    <property type="component" value="Unassembled WGS sequence"/>
</dbReference>
<dbReference type="eggNOG" id="KOG1426">
    <property type="taxonomic scope" value="Eukaryota"/>
</dbReference>
<dbReference type="PROSITE" id="PS00626">
    <property type="entry name" value="RCC1_2"/>
    <property type="match status" value="1"/>
</dbReference>
<dbReference type="AlphaFoldDB" id="A0A0L0G3G7"/>
<sequence>MDFLQSQRRQGLIMPTKYGPGPVMKFIRDVGSLSSVRQQHGSGHRIRLALGVCIGAALLSPFIQASEAKQDSAPATLDEQHSTSNVRMRSTSSKNAFFVPVKPQPEAALYCFGDNDGLTVPGCAEIRAPYPLAVPCFDRRGVQSITFGQRQAAAVTKKGDVYAWGALYEADGAIQSDPRLVVSGGGVIDMACGGDALYCLASGGHVYKVNASTDAVEHPQNIGWFSGGVTVTQPEGLALREKIVQLTSGKGHLMALTNKGQLFGMVYSDTGNSLGQLGLGHTEPVKADVWHKVDLAEGDEVVEVACGSNHTLALTEKNDILTFGHNNLLQLGQGEFDLGSVGYTALPTRINTPWWPNTRTRDSKVLKIAAGGDCSAVVLQSQSPQGVVLKMFGSGLSGTLGNSQYRHAVGIPTSVKTVSGLTQYDEGSQSTTAITVKDLCIGEGSVCVTLDTDDTYAWGANARYQLGDSTIVNRSKPVLVLSKTGDRGYMQIPVKGEDTKVVLAGNNGAVFKK</sequence>
<dbReference type="PANTHER" id="PTHR47563:SF1">
    <property type="entry name" value="PROTEIN FMP25, MITOCHONDRIAL"/>
    <property type="match status" value="1"/>
</dbReference>
<dbReference type="Pfam" id="PF13540">
    <property type="entry name" value="RCC1_2"/>
    <property type="match status" value="1"/>
</dbReference>
<organism evidence="2 3">
    <name type="scientific">Sphaeroforma arctica JP610</name>
    <dbReference type="NCBI Taxonomy" id="667725"/>
    <lineage>
        <taxon>Eukaryota</taxon>
        <taxon>Ichthyosporea</taxon>
        <taxon>Ichthyophonida</taxon>
        <taxon>Sphaeroforma</taxon>
    </lineage>
</organism>
<dbReference type="OrthoDB" id="10256179at2759"/>
<dbReference type="GO" id="GO:0005743">
    <property type="term" value="C:mitochondrial inner membrane"/>
    <property type="evidence" value="ECO:0007669"/>
    <property type="project" value="TreeGrafter"/>
</dbReference>
<protein>
    <recommendedName>
        <fullName evidence="4">Regulator of chromosome condensation</fullName>
    </recommendedName>
</protein>